<dbReference type="InterPro" id="IPR029068">
    <property type="entry name" value="Glyas_Bleomycin-R_OHBP_Dase"/>
</dbReference>
<organism evidence="2 3">
    <name type="scientific">Virgibacillus tibetensis</name>
    <dbReference type="NCBI Taxonomy" id="3042313"/>
    <lineage>
        <taxon>Bacteria</taxon>
        <taxon>Bacillati</taxon>
        <taxon>Bacillota</taxon>
        <taxon>Bacilli</taxon>
        <taxon>Bacillales</taxon>
        <taxon>Bacillaceae</taxon>
        <taxon>Virgibacillus</taxon>
    </lineage>
</organism>
<dbReference type="Pfam" id="PF18711">
    <property type="entry name" value="TxDE"/>
    <property type="match status" value="1"/>
</dbReference>
<dbReference type="Proteomes" id="UP001335737">
    <property type="component" value="Unassembled WGS sequence"/>
</dbReference>
<reference evidence="2 3" key="1">
    <citation type="journal article" date="2024" name="Int. J. Syst. Evol. Microbiol.">
        <title>Virgibacillus tibetensis sp. nov., isolated from salt lake on the Tibetan Plateau of China.</title>
        <authorList>
            <person name="Phurbu D."/>
            <person name="Liu Z.-X."/>
            <person name="Wang R."/>
            <person name="Zheng Y.-Y."/>
            <person name="Liu H.-C."/>
            <person name="Zhou Y.-G."/>
            <person name="Yu Y.-J."/>
            <person name="Li A.-H."/>
        </authorList>
    </citation>
    <scope>NUCLEOTIDE SEQUENCE [LARGE SCALE GENOMIC DNA]</scope>
    <source>
        <strain evidence="2 3">C22-A2</strain>
    </source>
</reference>
<evidence type="ECO:0000313" key="3">
    <source>
        <dbReference type="Proteomes" id="UP001335737"/>
    </source>
</evidence>
<feature type="domain" description="VOC" evidence="1">
    <location>
        <begin position="2"/>
        <end position="117"/>
    </location>
</feature>
<dbReference type="Pfam" id="PF00903">
    <property type="entry name" value="Glyoxalase"/>
    <property type="match status" value="1"/>
</dbReference>
<evidence type="ECO:0000259" key="1">
    <source>
        <dbReference type="PROSITE" id="PS51819"/>
    </source>
</evidence>
<sequence length="228" mass="25826">MEIKRVTLQTANIKVLKYFYTKTLGLQLINENENSFCIAVGTSQLEFTERNVEGEPYYHFAFNIQANKFNEAKSWIKEKGINLNKEDGEDEADFSHLPAHSLYFDDPAGNIVEFISRHSISENGEESFSPKGILNISEISLTVNDAVTAGKQLIDIGIKERDNYPISATSLNFMGKRSIGIFILLTEPGRRWIFSDKYSAVYPLDITLSNNERISIDNKSELLISQDN</sequence>
<dbReference type="EMBL" id="JARZFX010000008">
    <property type="protein sequence ID" value="MEC5424747.1"/>
    <property type="molecule type" value="Genomic_DNA"/>
</dbReference>
<name>A0ABU6KHG6_9BACI</name>
<dbReference type="SUPFAM" id="SSF54593">
    <property type="entry name" value="Glyoxalase/Bleomycin resistance protein/Dihydroxybiphenyl dioxygenase"/>
    <property type="match status" value="1"/>
</dbReference>
<keyword evidence="3" id="KW-1185">Reference proteome</keyword>
<protein>
    <submittedName>
        <fullName evidence="2">VOC family protein</fullName>
    </submittedName>
</protein>
<accession>A0ABU6KHG6</accession>
<comment type="caution">
    <text evidence="2">The sequence shown here is derived from an EMBL/GenBank/DDBJ whole genome shotgun (WGS) entry which is preliminary data.</text>
</comment>
<evidence type="ECO:0000313" key="2">
    <source>
        <dbReference type="EMBL" id="MEC5424747.1"/>
    </source>
</evidence>
<dbReference type="Gene3D" id="3.10.180.10">
    <property type="entry name" value="2,3-Dihydroxybiphenyl 1,2-Dioxygenase, domain 1"/>
    <property type="match status" value="1"/>
</dbReference>
<proteinExistence type="predicted"/>
<gene>
    <name evidence="2" type="ORF">QGM71_14770</name>
</gene>
<dbReference type="InterPro" id="IPR037523">
    <property type="entry name" value="VOC_core"/>
</dbReference>
<dbReference type="InterPro" id="IPR004360">
    <property type="entry name" value="Glyas_Fos-R_dOase_dom"/>
</dbReference>
<dbReference type="InterPro" id="IPR040553">
    <property type="entry name" value="TxDE"/>
</dbReference>
<dbReference type="PROSITE" id="PS51819">
    <property type="entry name" value="VOC"/>
    <property type="match status" value="1"/>
</dbReference>
<dbReference type="RefSeq" id="WP_327608313.1">
    <property type="nucleotide sequence ID" value="NZ_JARZFX010000008.1"/>
</dbReference>